<reference evidence="6 7" key="1">
    <citation type="submission" date="2019-07" db="EMBL/GenBank/DDBJ databases">
        <title>Whole genome shotgun sequence of Deinococcus cellulosilyticus NBRC 106333.</title>
        <authorList>
            <person name="Hosoyama A."/>
            <person name="Uohara A."/>
            <person name="Ohji S."/>
            <person name="Ichikawa N."/>
        </authorList>
    </citation>
    <scope>NUCLEOTIDE SEQUENCE [LARGE SCALE GENOMIC DNA]</scope>
    <source>
        <strain evidence="6 7">NBRC 106333</strain>
    </source>
</reference>
<dbReference type="GO" id="GO:0016020">
    <property type="term" value="C:membrane"/>
    <property type="evidence" value="ECO:0007669"/>
    <property type="project" value="InterPro"/>
</dbReference>
<dbReference type="InterPro" id="IPR001505">
    <property type="entry name" value="Copper_CuA"/>
</dbReference>
<dbReference type="InterPro" id="IPR002429">
    <property type="entry name" value="CcO_II-like_C"/>
</dbReference>
<evidence type="ECO:0000256" key="2">
    <source>
        <dbReference type="ARBA" id="ARBA00022723"/>
    </source>
</evidence>
<name>A0A511MY67_DEIC1</name>
<dbReference type="PANTHER" id="PTHR42838:SF2">
    <property type="entry name" value="NITROUS-OXIDE REDUCTASE"/>
    <property type="match status" value="1"/>
</dbReference>
<dbReference type="PROSITE" id="PS50857">
    <property type="entry name" value="COX2_CUA"/>
    <property type="match status" value="1"/>
</dbReference>
<evidence type="ECO:0000259" key="5">
    <source>
        <dbReference type="PROSITE" id="PS50857"/>
    </source>
</evidence>
<keyword evidence="4" id="KW-0812">Transmembrane</keyword>
<protein>
    <submittedName>
        <fullName evidence="6">Cytochrome c oxidase subunit 2</fullName>
    </submittedName>
</protein>
<dbReference type="GO" id="GO:0005507">
    <property type="term" value="F:copper ion binding"/>
    <property type="evidence" value="ECO:0007669"/>
    <property type="project" value="InterPro"/>
</dbReference>
<comment type="subcellular location">
    <subcellularLocation>
        <location evidence="1">Cell envelope</location>
    </subcellularLocation>
</comment>
<evidence type="ECO:0000256" key="1">
    <source>
        <dbReference type="ARBA" id="ARBA00004196"/>
    </source>
</evidence>
<dbReference type="OrthoDB" id="9773456at2"/>
<sequence>MDHRMIEKYEKGWLYLASLLIALLVIITIVNVVKSTIPSVTAHHGHEVRTINLQNIASTPFATPGLKQNEMGQYELYMISMAFMFNPPEVKVPAGKPITLYVTATDVLHGLQIENTNVNIQVIPGEVAKVTYTFKKAGTYRVGCNEYCGAGHANMMSKIIVEDTK</sequence>
<feature type="transmembrane region" description="Helical" evidence="4">
    <location>
        <begin position="12"/>
        <end position="33"/>
    </location>
</feature>
<dbReference type="GO" id="GO:0004129">
    <property type="term" value="F:cytochrome-c oxidase activity"/>
    <property type="evidence" value="ECO:0007669"/>
    <property type="project" value="InterPro"/>
</dbReference>
<evidence type="ECO:0000313" key="7">
    <source>
        <dbReference type="Proteomes" id="UP000321306"/>
    </source>
</evidence>
<dbReference type="PANTHER" id="PTHR42838">
    <property type="entry name" value="CYTOCHROME C OXIDASE SUBUNIT II"/>
    <property type="match status" value="1"/>
</dbReference>
<keyword evidence="4" id="KW-1133">Transmembrane helix</keyword>
<gene>
    <name evidence="6" type="primary">cbaB</name>
    <name evidence="6" type="ORF">DC3_11690</name>
</gene>
<organism evidence="6 7">
    <name type="scientific">Deinococcus cellulosilyticus (strain DSM 18568 / NBRC 106333 / KACC 11606 / 5516J-15)</name>
    <dbReference type="NCBI Taxonomy" id="1223518"/>
    <lineage>
        <taxon>Bacteria</taxon>
        <taxon>Thermotogati</taxon>
        <taxon>Deinococcota</taxon>
        <taxon>Deinococci</taxon>
        <taxon>Deinococcales</taxon>
        <taxon>Deinococcaceae</taxon>
        <taxon>Deinococcus</taxon>
    </lineage>
</organism>
<dbReference type="Gene3D" id="2.60.40.420">
    <property type="entry name" value="Cupredoxins - blue copper proteins"/>
    <property type="match status" value="1"/>
</dbReference>
<dbReference type="Pfam" id="PF00116">
    <property type="entry name" value="COX2"/>
    <property type="match status" value="1"/>
</dbReference>
<evidence type="ECO:0000256" key="4">
    <source>
        <dbReference type="SAM" id="Phobius"/>
    </source>
</evidence>
<keyword evidence="2" id="KW-0479">Metal-binding</keyword>
<dbReference type="AlphaFoldDB" id="A0A511MY67"/>
<dbReference type="PROSITE" id="PS00078">
    <property type="entry name" value="COX2"/>
    <property type="match status" value="1"/>
</dbReference>
<evidence type="ECO:0000313" key="6">
    <source>
        <dbReference type="EMBL" id="GEM45534.1"/>
    </source>
</evidence>
<dbReference type="RefSeq" id="WP_146882990.1">
    <property type="nucleotide sequence ID" value="NZ_BJXB01000004.1"/>
</dbReference>
<keyword evidence="4" id="KW-0472">Membrane</keyword>
<comment type="caution">
    <text evidence="6">The sequence shown here is derived from an EMBL/GenBank/DDBJ whole genome shotgun (WGS) entry which is preliminary data.</text>
</comment>
<dbReference type="InterPro" id="IPR051403">
    <property type="entry name" value="NosZ/Cyto_c_oxidase_sub2"/>
</dbReference>
<dbReference type="CDD" id="cd13913">
    <property type="entry name" value="ba3_CcO_II_C"/>
    <property type="match status" value="1"/>
</dbReference>
<feature type="domain" description="Cytochrome oxidase subunit II copper A binding" evidence="5">
    <location>
        <begin position="69"/>
        <end position="165"/>
    </location>
</feature>
<keyword evidence="7" id="KW-1185">Reference proteome</keyword>
<dbReference type="SUPFAM" id="SSF49503">
    <property type="entry name" value="Cupredoxins"/>
    <property type="match status" value="1"/>
</dbReference>
<keyword evidence="3" id="KW-0186">Copper</keyword>
<proteinExistence type="predicted"/>
<dbReference type="Proteomes" id="UP000321306">
    <property type="component" value="Unassembled WGS sequence"/>
</dbReference>
<dbReference type="InterPro" id="IPR008972">
    <property type="entry name" value="Cupredoxin"/>
</dbReference>
<dbReference type="InterPro" id="IPR034214">
    <property type="entry name" value="Ba3_CcO_II_C"/>
</dbReference>
<dbReference type="EMBL" id="BJXB01000004">
    <property type="protein sequence ID" value="GEM45534.1"/>
    <property type="molecule type" value="Genomic_DNA"/>
</dbReference>
<dbReference type="GO" id="GO:0030313">
    <property type="term" value="C:cell envelope"/>
    <property type="evidence" value="ECO:0007669"/>
    <property type="project" value="UniProtKB-SubCell"/>
</dbReference>
<evidence type="ECO:0000256" key="3">
    <source>
        <dbReference type="ARBA" id="ARBA00023008"/>
    </source>
</evidence>
<accession>A0A511MY67</accession>